<organism evidence="1 2">
    <name type="scientific">Nonomuraea monospora</name>
    <dbReference type="NCBI Taxonomy" id="568818"/>
    <lineage>
        <taxon>Bacteria</taxon>
        <taxon>Bacillati</taxon>
        <taxon>Actinomycetota</taxon>
        <taxon>Actinomycetes</taxon>
        <taxon>Streptosporangiales</taxon>
        <taxon>Streptosporangiaceae</taxon>
        <taxon>Nonomuraea</taxon>
    </lineage>
</organism>
<comment type="caution">
    <text evidence="1">The sequence shown here is derived from an EMBL/GenBank/DDBJ whole genome shotgun (WGS) entry which is preliminary data.</text>
</comment>
<keyword evidence="2" id="KW-1185">Reference proteome</keyword>
<accession>A0ABN3CQ16</accession>
<proteinExistence type="predicted"/>
<name>A0ABN3CQ16_9ACTN</name>
<reference evidence="1 2" key="1">
    <citation type="journal article" date="2019" name="Int. J. Syst. Evol. Microbiol.">
        <title>The Global Catalogue of Microorganisms (GCM) 10K type strain sequencing project: providing services to taxonomists for standard genome sequencing and annotation.</title>
        <authorList>
            <consortium name="The Broad Institute Genomics Platform"/>
            <consortium name="The Broad Institute Genome Sequencing Center for Infectious Disease"/>
            <person name="Wu L."/>
            <person name="Ma J."/>
        </authorList>
    </citation>
    <scope>NUCLEOTIDE SEQUENCE [LARGE SCALE GENOMIC DNA]</scope>
    <source>
        <strain evidence="1 2">JCM 16114</strain>
    </source>
</reference>
<sequence>MTGILGHPGPSAAECSAIHKRWIAERNRRTEDPGYREEWYYEQCGSCRFWLPLSGELGSDYGACANQASPFDGRVRFEHDGCEAFQEAGAWSTPEDHDAHRRWMMYLRTLDSMDEDGLTLLRAALAEEPDREMALAVILRALEVVGGSERQEWIELARPGEDREHAEARVRDLDILAGGPTGVPDEWSNWTQRRIAATSSDLAMLDLLAQAGRTRSIRRMAAERRQAMGHRPGTGNNR</sequence>
<gene>
    <name evidence="1" type="ORF">GCM10009850_068650</name>
</gene>
<dbReference type="InterPro" id="IPR021391">
    <property type="entry name" value="DUF3027"/>
</dbReference>
<protein>
    <recommendedName>
        <fullName evidence="3">DUF3027 domain-containing protein</fullName>
    </recommendedName>
</protein>
<dbReference type="EMBL" id="BAAAQX010000020">
    <property type="protein sequence ID" value="GAA2211406.1"/>
    <property type="molecule type" value="Genomic_DNA"/>
</dbReference>
<evidence type="ECO:0000313" key="1">
    <source>
        <dbReference type="EMBL" id="GAA2211406.1"/>
    </source>
</evidence>
<evidence type="ECO:0008006" key="3">
    <source>
        <dbReference type="Google" id="ProtNLM"/>
    </source>
</evidence>
<dbReference type="RefSeq" id="WP_344483912.1">
    <property type="nucleotide sequence ID" value="NZ_BAAAQX010000020.1"/>
</dbReference>
<evidence type="ECO:0000313" key="2">
    <source>
        <dbReference type="Proteomes" id="UP001499843"/>
    </source>
</evidence>
<dbReference type="Pfam" id="PF11228">
    <property type="entry name" value="DUF3027"/>
    <property type="match status" value="1"/>
</dbReference>
<dbReference type="Proteomes" id="UP001499843">
    <property type="component" value="Unassembled WGS sequence"/>
</dbReference>